<comment type="caution">
    <text evidence="1">The sequence shown here is derived from an EMBL/GenBank/DDBJ whole genome shotgun (WGS) entry which is preliminary data.</text>
</comment>
<evidence type="ECO:0000313" key="1">
    <source>
        <dbReference type="EMBL" id="KAI8570317.1"/>
    </source>
</evidence>
<dbReference type="Proteomes" id="UP001062846">
    <property type="component" value="Chromosome 1"/>
</dbReference>
<protein>
    <submittedName>
        <fullName evidence="1">Uncharacterized protein</fullName>
    </submittedName>
</protein>
<evidence type="ECO:0000313" key="2">
    <source>
        <dbReference type="Proteomes" id="UP001062846"/>
    </source>
</evidence>
<name>A0ACC0PZ75_RHOML</name>
<sequence length="141" mass="15922">MERVDGDKDEWIEKRKKDKRTPLAISSLLCLSSTTNEVGVLERCEDSGASAVVKETNKDDAGTVPPPVVLHPVSCVSTPIVQGRVAIDKSFLPWLSVDQHVFESLQRSLWKAISLDLIKWWVIPHHLRPLEVKLGRSFERK</sequence>
<reference evidence="1" key="1">
    <citation type="submission" date="2022-02" db="EMBL/GenBank/DDBJ databases">
        <title>Plant Genome Project.</title>
        <authorList>
            <person name="Zhang R.-G."/>
        </authorList>
    </citation>
    <scope>NUCLEOTIDE SEQUENCE</scope>
    <source>
        <strain evidence="1">AT1</strain>
    </source>
</reference>
<organism evidence="1 2">
    <name type="scientific">Rhododendron molle</name>
    <name type="common">Chinese azalea</name>
    <name type="synonym">Azalea mollis</name>
    <dbReference type="NCBI Taxonomy" id="49168"/>
    <lineage>
        <taxon>Eukaryota</taxon>
        <taxon>Viridiplantae</taxon>
        <taxon>Streptophyta</taxon>
        <taxon>Embryophyta</taxon>
        <taxon>Tracheophyta</taxon>
        <taxon>Spermatophyta</taxon>
        <taxon>Magnoliopsida</taxon>
        <taxon>eudicotyledons</taxon>
        <taxon>Gunneridae</taxon>
        <taxon>Pentapetalae</taxon>
        <taxon>asterids</taxon>
        <taxon>Ericales</taxon>
        <taxon>Ericaceae</taxon>
        <taxon>Ericoideae</taxon>
        <taxon>Rhodoreae</taxon>
        <taxon>Rhododendron</taxon>
    </lineage>
</organism>
<proteinExistence type="predicted"/>
<dbReference type="EMBL" id="CM046388">
    <property type="protein sequence ID" value="KAI8570317.1"/>
    <property type="molecule type" value="Genomic_DNA"/>
</dbReference>
<gene>
    <name evidence="1" type="ORF">RHMOL_Rhmol01G0025100</name>
</gene>
<keyword evidence="2" id="KW-1185">Reference proteome</keyword>
<accession>A0ACC0PZ75</accession>